<dbReference type="OrthoDB" id="9781588at2"/>
<dbReference type="GO" id="GO:0016491">
    <property type="term" value="F:oxidoreductase activity"/>
    <property type="evidence" value="ECO:0007669"/>
    <property type="project" value="UniProtKB-KW"/>
</dbReference>
<dbReference type="EMBL" id="FOYW01000001">
    <property type="protein sequence ID" value="SFR47901.1"/>
    <property type="molecule type" value="Genomic_DNA"/>
</dbReference>
<comment type="cofactor">
    <cofactor evidence="1">
        <name>Zn(2+)</name>
        <dbReference type="ChEBI" id="CHEBI:29105"/>
    </cofactor>
</comment>
<evidence type="ECO:0000256" key="2">
    <source>
        <dbReference type="ARBA" id="ARBA00008072"/>
    </source>
</evidence>
<evidence type="ECO:0000256" key="6">
    <source>
        <dbReference type="SAM" id="MobiDB-lite"/>
    </source>
</evidence>
<keyword evidence="4" id="KW-0862">Zinc</keyword>
<dbReference type="RefSeq" id="WP_092008874.1">
    <property type="nucleotide sequence ID" value="NZ_FOYW01000001.1"/>
</dbReference>
<dbReference type="SUPFAM" id="SSF51735">
    <property type="entry name" value="NAD(P)-binding Rossmann-fold domains"/>
    <property type="match status" value="1"/>
</dbReference>
<gene>
    <name evidence="7" type="ORF">SAMN05216203_0674</name>
</gene>
<keyword evidence="5" id="KW-0560">Oxidoreductase</keyword>
<dbReference type="STRING" id="650891.SAMN05216203_0674"/>
<dbReference type="Proteomes" id="UP000198644">
    <property type="component" value="Unassembled WGS sequence"/>
</dbReference>
<dbReference type="SUPFAM" id="SSF50129">
    <property type="entry name" value="GroES-like"/>
    <property type="match status" value="1"/>
</dbReference>
<dbReference type="Gene3D" id="3.40.50.720">
    <property type="entry name" value="NAD(P)-binding Rossmann-like Domain"/>
    <property type="match status" value="1"/>
</dbReference>
<organism evidence="7 8">
    <name type="scientific">Marinobacter daqiaonensis</name>
    <dbReference type="NCBI Taxonomy" id="650891"/>
    <lineage>
        <taxon>Bacteria</taxon>
        <taxon>Pseudomonadati</taxon>
        <taxon>Pseudomonadota</taxon>
        <taxon>Gammaproteobacteria</taxon>
        <taxon>Pseudomonadales</taxon>
        <taxon>Marinobacteraceae</taxon>
        <taxon>Marinobacter</taxon>
    </lineage>
</organism>
<keyword evidence="3" id="KW-0479">Metal-binding</keyword>
<dbReference type="GO" id="GO:0046872">
    <property type="term" value="F:metal ion binding"/>
    <property type="evidence" value="ECO:0007669"/>
    <property type="project" value="UniProtKB-KW"/>
</dbReference>
<evidence type="ECO:0000256" key="4">
    <source>
        <dbReference type="ARBA" id="ARBA00022833"/>
    </source>
</evidence>
<dbReference type="CDD" id="cd08255">
    <property type="entry name" value="2-desacetyl-2-hydroxyethyl_bacteriochlorophyllide_like"/>
    <property type="match status" value="1"/>
</dbReference>
<comment type="similarity">
    <text evidence="2">Belongs to the zinc-containing alcohol dehydrogenase family.</text>
</comment>
<dbReference type="Gene3D" id="3.90.180.10">
    <property type="entry name" value="Medium-chain alcohol dehydrogenases, catalytic domain"/>
    <property type="match status" value="1"/>
</dbReference>
<dbReference type="PANTHER" id="PTHR43350:SF19">
    <property type="entry name" value="D-GULOSIDE 3-DEHYDROGENASE"/>
    <property type="match status" value="1"/>
</dbReference>
<evidence type="ECO:0000313" key="8">
    <source>
        <dbReference type="Proteomes" id="UP000198644"/>
    </source>
</evidence>
<accession>A0A1I6H0R7</accession>
<dbReference type="PANTHER" id="PTHR43350">
    <property type="entry name" value="NAD-DEPENDENT ALCOHOL DEHYDROGENASE"/>
    <property type="match status" value="1"/>
</dbReference>
<name>A0A1I6H0R7_9GAMM</name>
<evidence type="ECO:0008006" key="9">
    <source>
        <dbReference type="Google" id="ProtNLM"/>
    </source>
</evidence>
<evidence type="ECO:0000313" key="7">
    <source>
        <dbReference type="EMBL" id="SFR47901.1"/>
    </source>
</evidence>
<feature type="region of interest" description="Disordered" evidence="6">
    <location>
        <begin position="1"/>
        <end position="31"/>
    </location>
</feature>
<dbReference type="InterPro" id="IPR036291">
    <property type="entry name" value="NAD(P)-bd_dom_sf"/>
</dbReference>
<reference evidence="7 8" key="1">
    <citation type="submission" date="2016-10" db="EMBL/GenBank/DDBJ databases">
        <authorList>
            <person name="de Groot N.N."/>
        </authorList>
    </citation>
    <scope>NUCLEOTIDE SEQUENCE [LARGE SCALE GENOMIC DNA]</scope>
    <source>
        <strain evidence="7 8">CGMCC 1.9167</strain>
    </source>
</reference>
<sequence length="329" mass="35411">MAPASTEISPAFWSTGDGTGEIAPGRLDETGGARDWVEMDTLFSGVSRGTEALVFNGQVPPSEYERMRAPFQQGDFPGPVRYGYMSVGRVTGGPEDLRGRAAFCLFPHQRRYRVPAAAVTPLPSGVTPERAVLAANMETAINGLWDATPRVGDRIAVVGCGVVGCLVAWLARRIPGTRVTAIDPNPAREAVLRELGVDWHAHGGSDDHDLVFHTSGHPSGLETALSLSGNEARIIEMSWYGETAVEAALGGSFHSRRLTLRSSQVGQISPAQAPRWSYRDRMALALSLLTDETLDALITGESDFDELPGVMAELAKGPSDTLCHRIRYQ</sequence>
<dbReference type="InterPro" id="IPR011032">
    <property type="entry name" value="GroES-like_sf"/>
</dbReference>
<evidence type="ECO:0000256" key="1">
    <source>
        <dbReference type="ARBA" id="ARBA00001947"/>
    </source>
</evidence>
<evidence type="ECO:0000256" key="3">
    <source>
        <dbReference type="ARBA" id="ARBA00022723"/>
    </source>
</evidence>
<protein>
    <recommendedName>
        <fullName evidence="9">Threonine dehydrogenase</fullName>
    </recommendedName>
</protein>
<keyword evidence="8" id="KW-1185">Reference proteome</keyword>
<proteinExistence type="inferred from homology"/>
<evidence type="ECO:0000256" key="5">
    <source>
        <dbReference type="ARBA" id="ARBA00023002"/>
    </source>
</evidence>
<dbReference type="AlphaFoldDB" id="A0A1I6H0R7"/>